<dbReference type="FunFam" id="3.40.5.10:FF:000005">
    <property type="entry name" value="39S ribosomal protein L9, mitochondrial"/>
    <property type="match status" value="1"/>
</dbReference>
<dbReference type="InterPro" id="IPR009027">
    <property type="entry name" value="Ribosomal_bL9/RNase_H1_N"/>
</dbReference>
<dbReference type="InterPro" id="IPR020070">
    <property type="entry name" value="Ribosomal_bL9_N"/>
</dbReference>
<keyword evidence="14" id="KW-1185">Reference proteome</keyword>
<evidence type="ECO:0000256" key="7">
    <source>
        <dbReference type="ARBA" id="ARBA00035194"/>
    </source>
</evidence>
<comment type="subcellular location">
    <subcellularLocation>
        <location evidence="1">Mitochondrion</location>
    </subcellularLocation>
</comment>
<dbReference type="GO" id="GO:0006412">
    <property type="term" value="P:translation"/>
    <property type="evidence" value="ECO:0007669"/>
    <property type="project" value="InterPro"/>
</dbReference>
<comment type="similarity">
    <text evidence="2">Belongs to the bacterial ribosomal protein bL9 family.</text>
</comment>
<keyword evidence="3" id="KW-0809">Transit peptide</keyword>
<keyword evidence="5" id="KW-0496">Mitochondrion</keyword>
<dbReference type="Proteomes" id="UP000007303">
    <property type="component" value="Unassembled WGS sequence"/>
</dbReference>
<evidence type="ECO:0000313" key="13">
    <source>
        <dbReference type="Ensembl" id="ENSTNIP00000020676.1"/>
    </source>
</evidence>
<protein>
    <recommendedName>
        <fullName evidence="7">Large ribosomal subunit protein bL9m</fullName>
    </recommendedName>
    <alternativeName>
        <fullName evidence="8">39S ribosomal protein L9, mitochondrial</fullName>
    </alternativeName>
</protein>
<feature type="region of interest" description="Disordered" evidence="9">
    <location>
        <begin position="220"/>
        <end position="274"/>
    </location>
</feature>
<dbReference type="GO" id="GO:1990904">
    <property type="term" value="C:ribonucleoprotein complex"/>
    <property type="evidence" value="ECO:0007669"/>
    <property type="project" value="UniProtKB-KW"/>
</dbReference>
<dbReference type="Pfam" id="PF22078">
    <property type="entry name" value="Ribosomal_bL9m_C"/>
    <property type="match status" value="1"/>
</dbReference>
<evidence type="ECO:0000256" key="6">
    <source>
        <dbReference type="ARBA" id="ARBA00023274"/>
    </source>
</evidence>
<dbReference type="STRING" id="99883.ENSTNIP00000020676"/>
<dbReference type="GO" id="GO:0003735">
    <property type="term" value="F:structural constituent of ribosome"/>
    <property type="evidence" value="ECO:0007669"/>
    <property type="project" value="InterPro"/>
</dbReference>
<dbReference type="SUPFAM" id="SSF55658">
    <property type="entry name" value="L9 N-domain-like"/>
    <property type="match status" value="1"/>
</dbReference>
<organism evidence="13 14">
    <name type="scientific">Tetraodon nigroviridis</name>
    <name type="common">Spotted green pufferfish</name>
    <name type="synonym">Chelonodon nigroviridis</name>
    <dbReference type="NCBI Taxonomy" id="99883"/>
    <lineage>
        <taxon>Eukaryota</taxon>
        <taxon>Metazoa</taxon>
        <taxon>Chordata</taxon>
        <taxon>Craniata</taxon>
        <taxon>Vertebrata</taxon>
        <taxon>Euteleostomi</taxon>
        <taxon>Actinopterygii</taxon>
        <taxon>Neopterygii</taxon>
        <taxon>Teleostei</taxon>
        <taxon>Neoteleostei</taxon>
        <taxon>Acanthomorphata</taxon>
        <taxon>Eupercaria</taxon>
        <taxon>Tetraodontiformes</taxon>
        <taxon>Tetradontoidea</taxon>
        <taxon>Tetraodontidae</taxon>
        <taxon>Tetraodon</taxon>
    </lineage>
</organism>
<dbReference type="HOGENOM" id="CLU_078938_0_0_1"/>
<evidence type="ECO:0000313" key="14">
    <source>
        <dbReference type="Proteomes" id="UP000007303"/>
    </source>
</evidence>
<evidence type="ECO:0000256" key="1">
    <source>
        <dbReference type="ARBA" id="ARBA00004173"/>
    </source>
</evidence>
<dbReference type="PANTHER" id="PTHR21368">
    <property type="entry name" value="50S RIBOSOMAL PROTEIN L9"/>
    <property type="match status" value="1"/>
</dbReference>
<dbReference type="Ensembl" id="ENSTNIT00000020909.1">
    <property type="protein sequence ID" value="ENSTNIP00000020676.1"/>
    <property type="gene ID" value="ENSTNIG00000017532.1"/>
</dbReference>
<dbReference type="Gene3D" id="3.40.5.10">
    <property type="entry name" value="Ribosomal protein L9, N-terminal domain"/>
    <property type="match status" value="1"/>
</dbReference>
<reference evidence="13" key="2">
    <citation type="submission" date="2025-08" db="UniProtKB">
        <authorList>
            <consortium name="Ensembl"/>
        </authorList>
    </citation>
    <scope>IDENTIFICATION</scope>
</reference>
<dbReference type="GO" id="GO:0005739">
    <property type="term" value="C:mitochondrion"/>
    <property type="evidence" value="ECO:0007669"/>
    <property type="project" value="UniProtKB-SubCell"/>
</dbReference>
<feature type="domain" description="Large ribosomal subunit protein bL9m C-terminal" evidence="11">
    <location>
        <begin position="132"/>
        <end position="215"/>
    </location>
</feature>
<feature type="domain" description="Ribosomal protein L9" evidence="10">
    <location>
        <begin position="72"/>
        <end position="118"/>
    </location>
</feature>
<evidence type="ECO:0000256" key="9">
    <source>
        <dbReference type="SAM" id="MobiDB-lite"/>
    </source>
</evidence>
<evidence type="ECO:0000259" key="11">
    <source>
        <dbReference type="Pfam" id="PF22078"/>
    </source>
</evidence>
<accession>H3DJI0</accession>
<reference evidence="14" key="1">
    <citation type="journal article" date="2004" name="Nature">
        <title>Genome duplication in the teleost fish Tetraodon nigroviridis reveals the early vertebrate proto-karyotype.</title>
        <authorList>
            <person name="Jaillon O."/>
            <person name="Aury J.-M."/>
            <person name="Brunet F."/>
            <person name="Petit J.-L."/>
            <person name="Stange-Thomann N."/>
            <person name="Mauceli E."/>
            <person name="Bouneau L."/>
            <person name="Fischer C."/>
            <person name="Ozouf-Costaz C."/>
            <person name="Bernot A."/>
            <person name="Nicaud S."/>
            <person name="Jaffe D."/>
            <person name="Fisher S."/>
            <person name="Lutfalla G."/>
            <person name="Dossat C."/>
            <person name="Segurens B."/>
            <person name="Dasilva C."/>
            <person name="Salanoubat M."/>
            <person name="Levy M."/>
            <person name="Boudet N."/>
            <person name="Castellano S."/>
            <person name="Anthouard V."/>
            <person name="Jubin C."/>
            <person name="Castelli V."/>
            <person name="Katinka M."/>
            <person name="Vacherie B."/>
            <person name="Biemont C."/>
            <person name="Skalli Z."/>
            <person name="Cattolico L."/>
            <person name="Poulain J."/>
            <person name="De Berardinis V."/>
            <person name="Cruaud C."/>
            <person name="Duprat S."/>
            <person name="Brottier P."/>
            <person name="Coutanceau J.-P."/>
            <person name="Gouzy J."/>
            <person name="Parra G."/>
            <person name="Lardier G."/>
            <person name="Chapple C."/>
            <person name="McKernan K.J."/>
            <person name="McEwan P."/>
            <person name="Bosak S."/>
            <person name="Kellis M."/>
            <person name="Volff J.-N."/>
            <person name="Guigo R."/>
            <person name="Zody M.C."/>
            <person name="Mesirov J."/>
            <person name="Lindblad-Toh K."/>
            <person name="Birren B."/>
            <person name="Nusbaum C."/>
            <person name="Kahn D."/>
            <person name="Robinson-Rechavi M."/>
            <person name="Laudet V."/>
            <person name="Schachter V."/>
            <person name="Quetier F."/>
            <person name="Saurin W."/>
            <person name="Scarpelli C."/>
            <person name="Wincker P."/>
            <person name="Lander E.S."/>
            <person name="Weissenbach J."/>
            <person name="Roest Crollius H."/>
        </authorList>
    </citation>
    <scope>NUCLEOTIDE SEQUENCE [LARGE SCALE GENOMIC DNA]</scope>
</reference>
<keyword evidence="4" id="KW-0689">Ribosomal protein</keyword>
<evidence type="ECO:0000256" key="5">
    <source>
        <dbReference type="ARBA" id="ARBA00023128"/>
    </source>
</evidence>
<dbReference type="Pfam" id="PF25131">
    <property type="entry name" value="bL9m_N"/>
    <property type="match status" value="1"/>
</dbReference>
<dbReference type="OMA" id="AKHFIYE"/>
<evidence type="ECO:0000259" key="12">
    <source>
        <dbReference type="Pfam" id="PF25131"/>
    </source>
</evidence>
<dbReference type="InterPro" id="IPR056864">
    <property type="entry name" value="MRP-L9_N"/>
</dbReference>
<proteinExistence type="inferred from homology"/>
<dbReference type="AlphaFoldDB" id="H3DJI0"/>
<evidence type="ECO:0000256" key="4">
    <source>
        <dbReference type="ARBA" id="ARBA00022980"/>
    </source>
</evidence>
<dbReference type="Pfam" id="PF01281">
    <property type="entry name" value="Ribosomal_L9_N"/>
    <property type="match status" value="1"/>
</dbReference>
<sequence length="274" mass="30830">MWSSSRRVLQELLGQPAAVRSFSRSSPQNTVVVERWWQVPLSKVGSPPRLHPRRHRIYKLVEDTKRSPTPKMELILTQTVPKLGGRGDTVIVKKSVGRNKLLPQGLAVYPSPENKEMFAEELRLLREGRPEERVQTRTGQLTVDYLKCCKLRIIKMPPGDFQVNQEVLCRQFRKMGVVVPPHALNFPFGSVKEEGDYWCEVSVNGIDTVRVPVSLEPYKDQSAKHQKQLKTQLRAGTNASETDTMMAVSEDDVAGPNSESEAIGAPSNESSEKE</sequence>
<evidence type="ECO:0000256" key="2">
    <source>
        <dbReference type="ARBA" id="ARBA00010605"/>
    </source>
</evidence>
<evidence type="ECO:0000259" key="10">
    <source>
        <dbReference type="Pfam" id="PF01281"/>
    </source>
</evidence>
<reference evidence="13" key="3">
    <citation type="submission" date="2025-09" db="UniProtKB">
        <authorList>
            <consortium name="Ensembl"/>
        </authorList>
    </citation>
    <scope>IDENTIFICATION</scope>
</reference>
<name>H3DJI0_TETNG</name>
<feature type="compositionally biased region" description="Polar residues" evidence="9">
    <location>
        <begin position="229"/>
        <end position="243"/>
    </location>
</feature>
<feature type="domain" description="Large ribosomal subunit protein bL9m N-terminal" evidence="12">
    <location>
        <begin position="31"/>
        <end position="63"/>
    </location>
</feature>
<evidence type="ECO:0000256" key="3">
    <source>
        <dbReference type="ARBA" id="ARBA00022946"/>
    </source>
</evidence>
<dbReference type="InterPro" id="IPR054302">
    <property type="entry name" value="Ribosomal_bL9m_C"/>
</dbReference>
<dbReference type="InterPro" id="IPR000244">
    <property type="entry name" value="Ribosomal_bL9"/>
</dbReference>
<dbReference type="InterPro" id="IPR036935">
    <property type="entry name" value="Ribosomal_bL9_N_sf"/>
</dbReference>
<dbReference type="GO" id="GO:0005840">
    <property type="term" value="C:ribosome"/>
    <property type="evidence" value="ECO:0007669"/>
    <property type="project" value="UniProtKB-KW"/>
</dbReference>
<dbReference type="GeneTree" id="ENSGT00390000008281"/>
<keyword evidence="6" id="KW-0687">Ribonucleoprotein</keyword>
<dbReference type="InParanoid" id="H3DJI0"/>
<evidence type="ECO:0000256" key="8">
    <source>
        <dbReference type="ARBA" id="ARBA00035381"/>
    </source>
</evidence>